<dbReference type="GO" id="GO:0005992">
    <property type="term" value="P:trehalose biosynthetic process"/>
    <property type="evidence" value="ECO:0007669"/>
    <property type="project" value="TreeGrafter"/>
</dbReference>
<name>A0A0F5FH62_9HYPH</name>
<evidence type="ECO:0000313" key="2">
    <source>
        <dbReference type="Proteomes" id="UP000033649"/>
    </source>
</evidence>
<protein>
    <submittedName>
        <fullName evidence="1">Glycosyl hydrolase</fullName>
    </submittedName>
</protein>
<proteinExistence type="predicted"/>
<organism evidence="1 2">
    <name type="scientific">Devosia chinhatensis</name>
    <dbReference type="NCBI Taxonomy" id="429727"/>
    <lineage>
        <taxon>Bacteria</taxon>
        <taxon>Pseudomonadati</taxon>
        <taxon>Pseudomonadota</taxon>
        <taxon>Alphaproteobacteria</taxon>
        <taxon>Hyphomicrobiales</taxon>
        <taxon>Devosiaceae</taxon>
        <taxon>Devosia</taxon>
    </lineage>
</organism>
<keyword evidence="2" id="KW-1185">Reference proteome</keyword>
<keyword evidence="1" id="KW-0378">Hydrolase</keyword>
<dbReference type="GO" id="GO:0030980">
    <property type="term" value="P:alpha-glucan catabolic process"/>
    <property type="evidence" value="ECO:0007669"/>
    <property type="project" value="TreeGrafter"/>
</dbReference>
<dbReference type="InterPro" id="IPR013797">
    <property type="entry name" value="Maltooligo_trehalose_synth_4"/>
</dbReference>
<feature type="non-terminal residue" evidence="1">
    <location>
        <position position="1"/>
    </location>
</feature>
<dbReference type="SUPFAM" id="SSF51445">
    <property type="entry name" value="(Trans)glycosidases"/>
    <property type="match status" value="1"/>
</dbReference>
<dbReference type="InterPro" id="IPR012767">
    <property type="entry name" value="Trehalose_TreY"/>
</dbReference>
<gene>
    <name evidence="1" type="ORF">VE26_16725</name>
</gene>
<dbReference type="RefSeq" id="WP_046106220.1">
    <property type="nucleotide sequence ID" value="NZ_JZEY01000061.1"/>
</dbReference>
<dbReference type="PATRIC" id="fig|429727.3.peg.3423"/>
<evidence type="ECO:0000313" key="1">
    <source>
        <dbReference type="EMBL" id="KKB08191.1"/>
    </source>
</evidence>
<sequence>EGFERLAEAAHARNLGIILDIVPNHTAFVLENDWLCDVLRHGEHSRFAPYFDIDWRAGPLVLPLLPEPIGIMLDRGDFSASDGFWVFEGVKVPLAAEGPQQANGRDDLLALHAQQHWRLHHWELERDGITHRRFFNVTALIGMRVEDPSVFTATHALIVDLVRSGLVDGLRVDHIDGLADPKAYLERLAAVVPDIPIWVEKILVGRENLDPEWKTIGTTGYEAARLIAQLLTDVDGMETLDAHWRDYTGISKPFSEALAIAKRDIMHNELAAELHQLVGLAAAALADDPAVEAGPEGLREAITGLLSGMRQYRTYIDASGASAADRQLIEAVVDQTGGGLRSTRILERLAEHLVTPRTQADQKLATRLQQVSGALLAKAQEDTAGFRWTRYLAANEVGAEPDEATIQDDEANAFLAGRRTSEMTLTSTHDTKRSEDSRMRLVAISHQPEAFNRLVRNADRLAPAALSPRWRWYIVQSVLALWGEAPGELEERLREHNRKAMREAKIDSFWTRPHSETEAAADAFSDALSAHWRKNAPQDLDRIIETGEALSLAQLALKCLLPGFPDIYRGGEGAFFALTDPDNRRPVDWQALAGLSETDGFAGQKAALTRILLALRRDEPDFFTNASAEIDRSRGLCLRRKAGGRTLVMTFGTDIEGMSIWHSGAGDGALTIAWL</sequence>
<dbReference type="Proteomes" id="UP000033649">
    <property type="component" value="Unassembled WGS sequence"/>
</dbReference>
<dbReference type="PANTHER" id="PTHR10357:SF216">
    <property type="entry name" value="MALTOOLIGOSYL TREHALOSE SYNTHASE-RELATED"/>
    <property type="match status" value="1"/>
</dbReference>
<dbReference type="Gene3D" id="3.20.20.80">
    <property type="entry name" value="Glycosidases"/>
    <property type="match status" value="1"/>
</dbReference>
<dbReference type="AlphaFoldDB" id="A0A0F5FH62"/>
<dbReference type="NCBIfam" id="TIGR02401">
    <property type="entry name" value="trehalose_TreY"/>
    <property type="match status" value="1"/>
</dbReference>
<dbReference type="Gene3D" id="3.30.1590.10">
    <property type="entry name" value="Maltooligosyl trehalose synthase, domain 2"/>
    <property type="match status" value="1"/>
</dbReference>
<dbReference type="GO" id="GO:0016787">
    <property type="term" value="F:hydrolase activity"/>
    <property type="evidence" value="ECO:0007669"/>
    <property type="project" value="UniProtKB-KW"/>
</dbReference>
<dbReference type="InterPro" id="IPR017853">
    <property type="entry name" value="GH"/>
</dbReference>
<dbReference type="OrthoDB" id="9761577at2"/>
<dbReference type="Gene3D" id="1.10.150.200">
    <property type="entry name" value="Maltooligosyl trehalose synthase, domain 3"/>
    <property type="match status" value="1"/>
</dbReference>
<dbReference type="STRING" id="429727.VE26_16725"/>
<dbReference type="PANTHER" id="PTHR10357">
    <property type="entry name" value="ALPHA-AMYLASE FAMILY MEMBER"/>
    <property type="match status" value="1"/>
</dbReference>
<reference evidence="1 2" key="1">
    <citation type="submission" date="2015-03" db="EMBL/GenBank/DDBJ databases">
        <authorList>
            <person name="Hassan Y."/>
            <person name="Lepp D."/>
            <person name="Li X.-Z."/>
            <person name="Zhou T."/>
        </authorList>
    </citation>
    <scope>NUCLEOTIDE SEQUENCE [LARGE SCALE GENOMIC DNA]</scope>
    <source>
        <strain evidence="1 2">IPL18</strain>
    </source>
</reference>
<dbReference type="Gene3D" id="1.10.10.470">
    <property type="entry name" value="Maltooligosyl trehalose synthase, domain 4"/>
    <property type="match status" value="1"/>
</dbReference>
<accession>A0A0F5FH62</accession>
<comment type="caution">
    <text evidence="1">The sequence shown here is derived from an EMBL/GenBank/DDBJ whole genome shotgun (WGS) entry which is preliminary data.</text>
</comment>
<dbReference type="GO" id="GO:0047470">
    <property type="term" value="F:(1,4)-alpha-D-glucan 1-alpha-D-glucosylmutase activity"/>
    <property type="evidence" value="ECO:0007669"/>
    <property type="project" value="TreeGrafter"/>
</dbReference>
<dbReference type="EMBL" id="JZEY01000061">
    <property type="protein sequence ID" value="KKB08191.1"/>
    <property type="molecule type" value="Genomic_DNA"/>
</dbReference>